<protein>
    <submittedName>
        <fullName evidence="2">Uncharacterized protein</fullName>
    </submittedName>
</protein>
<proteinExistence type="predicted"/>
<reference evidence="2 3" key="1">
    <citation type="journal article" date="2016" name="Nat. Commun.">
        <title>Extremotolerant tardigrade genome and improved radiotolerance of human cultured cells by tardigrade-unique protein.</title>
        <authorList>
            <person name="Hashimoto T."/>
            <person name="Horikawa D.D."/>
            <person name="Saito Y."/>
            <person name="Kuwahara H."/>
            <person name="Kozuka-Hata H."/>
            <person name="Shin-I T."/>
            <person name="Minakuchi Y."/>
            <person name="Ohishi K."/>
            <person name="Motoyama A."/>
            <person name="Aizu T."/>
            <person name="Enomoto A."/>
            <person name="Kondo K."/>
            <person name="Tanaka S."/>
            <person name="Hara Y."/>
            <person name="Koshikawa S."/>
            <person name="Sagara H."/>
            <person name="Miura T."/>
            <person name="Yokobori S."/>
            <person name="Miyagawa K."/>
            <person name="Suzuki Y."/>
            <person name="Kubo T."/>
            <person name="Oyama M."/>
            <person name="Kohara Y."/>
            <person name="Fujiyama A."/>
            <person name="Arakawa K."/>
            <person name="Katayama T."/>
            <person name="Toyoda A."/>
            <person name="Kunieda T."/>
        </authorList>
    </citation>
    <scope>NUCLEOTIDE SEQUENCE [LARGE SCALE GENOMIC DNA]</scope>
    <source>
        <strain evidence="2 3">YOKOZUNA-1</strain>
    </source>
</reference>
<gene>
    <name evidence="2" type="primary">RvY_08227</name>
    <name evidence="2" type="synonym">RvY_08227.2</name>
    <name evidence="2" type="ORF">RvY_08227-2</name>
</gene>
<feature type="region of interest" description="Disordered" evidence="1">
    <location>
        <begin position="1"/>
        <end position="24"/>
    </location>
</feature>
<accession>A0A1D1V7G2</accession>
<dbReference type="AlphaFoldDB" id="A0A1D1V7G2"/>
<comment type="caution">
    <text evidence="2">The sequence shown here is derived from an EMBL/GenBank/DDBJ whole genome shotgun (WGS) entry which is preliminary data.</text>
</comment>
<keyword evidence="3" id="KW-1185">Reference proteome</keyword>
<feature type="compositionally biased region" description="Low complexity" evidence="1">
    <location>
        <begin position="15"/>
        <end position="24"/>
    </location>
</feature>
<dbReference type="EMBL" id="BDGG01000003">
    <property type="protein sequence ID" value="GAU96850.1"/>
    <property type="molecule type" value="Genomic_DNA"/>
</dbReference>
<evidence type="ECO:0000313" key="3">
    <source>
        <dbReference type="Proteomes" id="UP000186922"/>
    </source>
</evidence>
<name>A0A1D1V7G2_RAMVA</name>
<evidence type="ECO:0000313" key="2">
    <source>
        <dbReference type="EMBL" id="GAU96850.1"/>
    </source>
</evidence>
<sequence length="122" mass="13028">MKPSSTSIDETPIPSSTDGMSGSTGTTLWPILGFTMTGSNLPNPALASVDEARTGSFKYVCHSGDILFSYSALEQTETAKQTNSTRLFLHVAHAFSQQICTSAPLGQTIELDKLVFLSGAYF</sequence>
<evidence type="ECO:0000256" key="1">
    <source>
        <dbReference type="SAM" id="MobiDB-lite"/>
    </source>
</evidence>
<dbReference type="Proteomes" id="UP000186922">
    <property type="component" value="Unassembled WGS sequence"/>
</dbReference>
<organism evidence="2 3">
    <name type="scientific">Ramazzottius varieornatus</name>
    <name type="common">Water bear</name>
    <name type="synonym">Tardigrade</name>
    <dbReference type="NCBI Taxonomy" id="947166"/>
    <lineage>
        <taxon>Eukaryota</taxon>
        <taxon>Metazoa</taxon>
        <taxon>Ecdysozoa</taxon>
        <taxon>Tardigrada</taxon>
        <taxon>Eutardigrada</taxon>
        <taxon>Parachela</taxon>
        <taxon>Hypsibioidea</taxon>
        <taxon>Ramazzottiidae</taxon>
        <taxon>Ramazzottius</taxon>
    </lineage>
</organism>